<dbReference type="EMBL" id="ML995571">
    <property type="protein sequence ID" value="KAF2135556.1"/>
    <property type="molecule type" value="Genomic_DNA"/>
</dbReference>
<evidence type="ECO:0000313" key="4">
    <source>
        <dbReference type="Proteomes" id="UP000799438"/>
    </source>
</evidence>
<protein>
    <submittedName>
        <fullName evidence="2">Uncharacterized protein</fullName>
    </submittedName>
</protein>
<dbReference type="RefSeq" id="XP_033391414.1">
    <property type="nucleotide sequence ID" value="XM_033541482.1"/>
</dbReference>
<dbReference type="AlphaFoldDB" id="A0A6A6AVE1"/>
<name>A0A6A6AVE1_9PEZI</name>
<sequence length="74" mass="7936">MSMSITTHRHARIMPAARCPLPAVPAVPAVPARTSTQASTSTMPPSRPTSPTWMARTSARTRPVATRHSDGLIF</sequence>
<evidence type="ECO:0000313" key="2">
    <source>
        <dbReference type="EMBL" id="KAF2135556.1"/>
    </source>
</evidence>
<dbReference type="EMBL" id="ML995558">
    <property type="protein sequence ID" value="KAF2135696.1"/>
    <property type="molecule type" value="Genomic_DNA"/>
</dbReference>
<keyword evidence="4" id="KW-1185">Reference proteome</keyword>
<dbReference type="GeneID" id="54298978"/>
<accession>A0A6A6AVE1</accession>
<dbReference type="Proteomes" id="UP000799438">
    <property type="component" value="Unassembled WGS sequence"/>
</dbReference>
<evidence type="ECO:0000256" key="1">
    <source>
        <dbReference type="SAM" id="MobiDB-lite"/>
    </source>
</evidence>
<proteinExistence type="predicted"/>
<feature type="region of interest" description="Disordered" evidence="1">
    <location>
        <begin position="31"/>
        <end position="74"/>
    </location>
</feature>
<organism evidence="2 4">
    <name type="scientific">Aplosporella prunicola CBS 121167</name>
    <dbReference type="NCBI Taxonomy" id="1176127"/>
    <lineage>
        <taxon>Eukaryota</taxon>
        <taxon>Fungi</taxon>
        <taxon>Dikarya</taxon>
        <taxon>Ascomycota</taxon>
        <taxon>Pezizomycotina</taxon>
        <taxon>Dothideomycetes</taxon>
        <taxon>Dothideomycetes incertae sedis</taxon>
        <taxon>Botryosphaeriales</taxon>
        <taxon>Aplosporellaceae</taxon>
        <taxon>Aplosporella</taxon>
    </lineage>
</organism>
<feature type="compositionally biased region" description="Low complexity" evidence="1">
    <location>
        <begin position="39"/>
        <end position="52"/>
    </location>
</feature>
<evidence type="ECO:0000313" key="3">
    <source>
        <dbReference type="EMBL" id="KAF2135696.1"/>
    </source>
</evidence>
<gene>
    <name evidence="3" type="ORF">K452DRAFT_293016</name>
    <name evidence="2" type="ORF">K452DRAFT_293140</name>
</gene>
<reference evidence="2" key="1">
    <citation type="journal article" date="2020" name="Stud. Mycol.">
        <title>101 Dothideomycetes genomes: a test case for predicting lifestyles and emergence of pathogens.</title>
        <authorList>
            <person name="Haridas S."/>
            <person name="Albert R."/>
            <person name="Binder M."/>
            <person name="Bloem J."/>
            <person name="Labutti K."/>
            <person name="Salamov A."/>
            <person name="Andreopoulos B."/>
            <person name="Baker S."/>
            <person name="Barry K."/>
            <person name="Bills G."/>
            <person name="Bluhm B."/>
            <person name="Cannon C."/>
            <person name="Castanera R."/>
            <person name="Culley D."/>
            <person name="Daum C."/>
            <person name="Ezra D."/>
            <person name="Gonzalez J."/>
            <person name="Henrissat B."/>
            <person name="Kuo A."/>
            <person name="Liang C."/>
            <person name="Lipzen A."/>
            <person name="Lutzoni F."/>
            <person name="Magnuson J."/>
            <person name="Mondo S."/>
            <person name="Nolan M."/>
            <person name="Ohm R."/>
            <person name="Pangilinan J."/>
            <person name="Park H.-J."/>
            <person name="Ramirez L."/>
            <person name="Alfaro M."/>
            <person name="Sun H."/>
            <person name="Tritt A."/>
            <person name="Yoshinaga Y."/>
            <person name="Zwiers L.-H."/>
            <person name="Turgeon B."/>
            <person name="Goodwin S."/>
            <person name="Spatafora J."/>
            <person name="Crous P."/>
            <person name="Grigoriev I."/>
        </authorList>
    </citation>
    <scope>NUCLEOTIDE SEQUENCE</scope>
    <source>
        <strain evidence="2">CBS 121167</strain>
    </source>
</reference>